<dbReference type="InterPro" id="IPR008313">
    <property type="entry name" value="GH125"/>
</dbReference>
<comment type="caution">
    <text evidence="1">The sequence shown here is derived from an EMBL/GenBank/DDBJ whole genome shotgun (WGS) entry which is preliminary data.</text>
</comment>
<proteinExistence type="predicted"/>
<dbReference type="AlphaFoldDB" id="A0AA39D1W1"/>
<gene>
    <name evidence="1" type="ORF">H2204_003314</name>
</gene>
<dbReference type="PANTHER" id="PTHR31047:SF0">
    <property type="entry name" value="MEIOTICALLY UP-REGULATED GENE 157 PROTEIN"/>
    <property type="match status" value="1"/>
</dbReference>
<dbReference type="Proteomes" id="UP001172681">
    <property type="component" value="Unassembled WGS sequence"/>
</dbReference>
<dbReference type="PIRSF" id="PIRSF028846">
    <property type="entry name" value="UCP028846"/>
    <property type="match status" value="1"/>
</dbReference>
<dbReference type="SMART" id="SM01149">
    <property type="entry name" value="DUF1237"/>
    <property type="match status" value="1"/>
</dbReference>
<dbReference type="PANTHER" id="PTHR31047">
    <property type="entry name" value="MEIOTICALLY UP-REGULATED GENE 157 PROTEIN"/>
    <property type="match status" value="1"/>
</dbReference>
<organism evidence="1 2">
    <name type="scientific">Knufia peltigerae</name>
    <dbReference type="NCBI Taxonomy" id="1002370"/>
    <lineage>
        <taxon>Eukaryota</taxon>
        <taxon>Fungi</taxon>
        <taxon>Dikarya</taxon>
        <taxon>Ascomycota</taxon>
        <taxon>Pezizomycotina</taxon>
        <taxon>Eurotiomycetes</taxon>
        <taxon>Chaetothyriomycetidae</taxon>
        <taxon>Chaetothyriales</taxon>
        <taxon>Trichomeriaceae</taxon>
        <taxon>Knufia</taxon>
    </lineage>
</organism>
<keyword evidence="2" id="KW-1185">Reference proteome</keyword>
<dbReference type="GO" id="GO:0003824">
    <property type="term" value="F:catalytic activity"/>
    <property type="evidence" value="ECO:0007669"/>
    <property type="project" value="UniProtKB-ARBA"/>
</dbReference>
<sequence>MATFSYTEYAGQLHPPYSNGPLKLPYQRPVKERRTYHSTGVESLIEDMTSQMQDKDLARMFENCFPNTLDTTVKWFNHSDDTCQSFIIAGDMDAAWLRDNLWQIQAYKSLLRTDGSIRKLWQGVITLHTRWIAKAPYANSFQPPKESGMKPVADHVIDMGADIVNPPLDPDLSFEGKWSLDSIASFLRISNTYVHETADTSIIDESWIAALTAILQVLREQSQSTFDEQGNLDTQAYSFQRPASTSMTSVYNGPDQPPNLGTGNPVKSTGLIRSSFRASDDATIFPFHVPANAFMAVELSRTADVLSSIAPEVSVQCAAFSQSITQGIYEHAVFPHPLYGKVLAYEVDGYGSRVFMDDASPPSLLSLPYLGFIDASDPLYRATRAMVLSRDGNPYYVVGAALEGQGSPHIDLKTMWPVGTIVQILTSDDDAEIRRCLGTLKTSSAGLGLVHEGVDVNDSTKFLRTWYAWGNSAFGEMIVDLATRKPGLLFGERSIAIANAKTEADHDYDDGVPKL</sequence>
<dbReference type="EMBL" id="JAPDRN010000014">
    <property type="protein sequence ID" value="KAJ9640685.1"/>
    <property type="molecule type" value="Genomic_DNA"/>
</dbReference>
<dbReference type="SUPFAM" id="SSF48208">
    <property type="entry name" value="Six-hairpin glycosidases"/>
    <property type="match status" value="1"/>
</dbReference>
<dbReference type="Gene3D" id="1.50.10.10">
    <property type="match status" value="1"/>
</dbReference>
<dbReference type="Pfam" id="PF06824">
    <property type="entry name" value="Glyco_hydro_125"/>
    <property type="match status" value="1"/>
</dbReference>
<accession>A0AA39D1W1</accession>
<name>A0AA39D1W1_9EURO</name>
<dbReference type="InterPro" id="IPR012341">
    <property type="entry name" value="6hp_glycosidase-like_sf"/>
</dbReference>
<evidence type="ECO:0000313" key="1">
    <source>
        <dbReference type="EMBL" id="KAJ9640685.1"/>
    </source>
</evidence>
<evidence type="ECO:0000313" key="2">
    <source>
        <dbReference type="Proteomes" id="UP001172681"/>
    </source>
</evidence>
<reference evidence="1" key="1">
    <citation type="submission" date="2022-10" db="EMBL/GenBank/DDBJ databases">
        <title>Culturing micro-colonial fungi from biological soil crusts in the Mojave desert and describing Neophaeococcomyces mojavensis, and introducing the new genera and species Taxawa tesnikishii.</title>
        <authorList>
            <person name="Kurbessoian T."/>
            <person name="Stajich J.E."/>
        </authorList>
    </citation>
    <scope>NUCLEOTIDE SEQUENCE</scope>
    <source>
        <strain evidence="1">TK_35</strain>
    </source>
</reference>
<dbReference type="InterPro" id="IPR008928">
    <property type="entry name" value="6-hairpin_glycosidase_sf"/>
</dbReference>
<protein>
    <submittedName>
        <fullName evidence="1">Uncharacterized protein</fullName>
    </submittedName>
</protein>
<dbReference type="GO" id="GO:0005975">
    <property type="term" value="P:carbohydrate metabolic process"/>
    <property type="evidence" value="ECO:0007669"/>
    <property type="project" value="InterPro"/>
</dbReference>